<feature type="domain" description="Thiamine pyrophosphate enzyme TPP-binding" evidence="5">
    <location>
        <begin position="389"/>
        <end position="519"/>
    </location>
</feature>
<dbReference type="CDD" id="cd00568">
    <property type="entry name" value="TPP_enzymes"/>
    <property type="match status" value="1"/>
</dbReference>
<dbReference type="GO" id="GO:0009099">
    <property type="term" value="P:L-valine biosynthetic process"/>
    <property type="evidence" value="ECO:0007669"/>
    <property type="project" value="TreeGrafter"/>
</dbReference>
<keyword evidence="2 3" id="KW-0786">Thiamine pyrophosphate</keyword>
<dbReference type="GO" id="GO:0030976">
    <property type="term" value="F:thiamine pyrophosphate binding"/>
    <property type="evidence" value="ECO:0007669"/>
    <property type="project" value="InterPro"/>
</dbReference>
<evidence type="ECO:0000259" key="5">
    <source>
        <dbReference type="Pfam" id="PF02775"/>
    </source>
</evidence>
<evidence type="ECO:0000313" key="7">
    <source>
        <dbReference type="EMBL" id="GGE45597.1"/>
    </source>
</evidence>
<dbReference type="PANTHER" id="PTHR18968">
    <property type="entry name" value="THIAMINE PYROPHOSPHATE ENZYMES"/>
    <property type="match status" value="1"/>
</dbReference>
<dbReference type="SUPFAM" id="SSF52467">
    <property type="entry name" value="DHS-like NAD/FAD-binding domain"/>
    <property type="match status" value="1"/>
</dbReference>
<dbReference type="InterPro" id="IPR012001">
    <property type="entry name" value="Thiamin_PyroP_enz_TPP-bd_dom"/>
</dbReference>
<evidence type="ECO:0000259" key="4">
    <source>
        <dbReference type="Pfam" id="PF00205"/>
    </source>
</evidence>
<dbReference type="InterPro" id="IPR012000">
    <property type="entry name" value="Thiamin_PyroP_enz_cen_dom"/>
</dbReference>
<reference evidence="7" key="2">
    <citation type="submission" date="2020-09" db="EMBL/GenBank/DDBJ databases">
        <authorList>
            <person name="Sun Q."/>
            <person name="Sedlacek I."/>
        </authorList>
    </citation>
    <scope>NUCLEOTIDE SEQUENCE</scope>
    <source>
        <strain evidence="7">CCM 7684</strain>
    </source>
</reference>
<dbReference type="InterPro" id="IPR029035">
    <property type="entry name" value="DHS-like_NAD/FAD-binding_dom"/>
</dbReference>
<feature type="domain" description="Thiamine pyrophosphate enzyme central" evidence="4">
    <location>
        <begin position="195"/>
        <end position="326"/>
    </location>
</feature>
<evidence type="ECO:0000256" key="3">
    <source>
        <dbReference type="RuleBase" id="RU362132"/>
    </source>
</evidence>
<dbReference type="GO" id="GO:0003984">
    <property type="term" value="F:acetolactate synthase activity"/>
    <property type="evidence" value="ECO:0007669"/>
    <property type="project" value="TreeGrafter"/>
</dbReference>
<reference evidence="7" key="1">
    <citation type="journal article" date="2014" name="Int. J. Syst. Evol. Microbiol.">
        <title>Complete genome sequence of Corynebacterium casei LMG S-19264T (=DSM 44701T), isolated from a smear-ripened cheese.</title>
        <authorList>
            <consortium name="US DOE Joint Genome Institute (JGI-PGF)"/>
            <person name="Walter F."/>
            <person name="Albersmeier A."/>
            <person name="Kalinowski J."/>
            <person name="Ruckert C."/>
        </authorList>
    </citation>
    <scope>NUCLEOTIDE SEQUENCE</scope>
    <source>
        <strain evidence="7">CCM 7684</strain>
    </source>
</reference>
<dbReference type="RefSeq" id="WP_188409913.1">
    <property type="nucleotide sequence ID" value="NZ_BMCP01000002.1"/>
</dbReference>
<dbReference type="GO" id="GO:0005948">
    <property type="term" value="C:acetolactate synthase complex"/>
    <property type="evidence" value="ECO:0007669"/>
    <property type="project" value="TreeGrafter"/>
</dbReference>
<dbReference type="Pfam" id="PF00205">
    <property type="entry name" value="TPP_enzyme_M"/>
    <property type="match status" value="1"/>
</dbReference>
<gene>
    <name evidence="7" type="primary">ilvB</name>
    <name evidence="7" type="ORF">GCM10007276_23530</name>
</gene>
<name>A0A8J3DXG3_9RHOB</name>
<dbReference type="InterPro" id="IPR011766">
    <property type="entry name" value="TPP_enzyme_TPP-bd"/>
</dbReference>
<dbReference type="GO" id="GO:0000287">
    <property type="term" value="F:magnesium ion binding"/>
    <property type="evidence" value="ECO:0007669"/>
    <property type="project" value="InterPro"/>
</dbReference>
<sequence>MTEKVIYQALAEAFVREGVDTHFTLMGTGQMHWAIAMSKMPGMKTVHARHEQSACAMAIGYHFATGKAGIASVTCGPGFTQTITALTSAVHAKVPLIILAADTPAGSRWYLQDVDQSALTKATGAHYIAGQSPQLMLAYVQEAFYVANYQRRPVVLSIPYDLMKLPLPQGAEFPASSAIIPKLRPTPPNTDDVVELAALLAGAKRPIVIAGRGAVASGAGQAIEDLADATGALLATTLPARGLFDHHPFSIGIAGGYSREIAVETFAGADFVLAVGASLTHYTVNGGKLFPQATVAQVDREPLGLQQGRRAADFYVKADAKLTAEAVLHEVKGRPVAATIRTPELAAQIVQRADDSTEVDIEKELLDPRLAVRALDDVVPRDWEVVSGTGHCAYFYAQMRNRSPKRFHVLREFGAIGSSLAMAIGVAAAKGDGKVMLIDGDGGVLMYAQELETIRRQGIKLLICVLNDGAYGAEIHKLRNEGVDDSPAQFGRPDFSAIARGFGLQGSTVKDLGDLPRLFNSYSDSKTAEIWDFHISDRVVSPALRKYTGHG</sequence>
<comment type="caution">
    <text evidence="7">The sequence shown here is derived from an EMBL/GenBank/DDBJ whole genome shotgun (WGS) entry which is preliminary data.</text>
</comment>
<dbReference type="Proteomes" id="UP000602745">
    <property type="component" value="Unassembled WGS sequence"/>
</dbReference>
<dbReference type="Pfam" id="PF02775">
    <property type="entry name" value="TPP_enzyme_C"/>
    <property type="match status" value="1"/>
</dbReference>
<dbReference type="GO" id="GO:0009097">
    <property type="term" value="P:isoleucine biosynthetic process"/>
    <property type="evidence" value="ECO:0007669"/>
    <property type="project" value="TreeGrafter"/>
</dbReference>
<dbReference type="PANTHER" id="PTHR18968:SF13">
    <property type="entry name" value="ACETOLACTATE SYNTHASE CATALYTIC SUBUNIT, MITOCHONDRIAL"/>
    <property type="match status" value="1"/>
</dbReference>
<accession>A0A8J3DXG3</accession>
<dbReference type="Gene3D" id="3.40.50.1220">
    <property type="entry name" value="TPP-binding domain"/>
    <property type="match status" value="1"/>
</dbReference>
<dbReference type="GO" id="GO:0050660">
    <property type="term" value="F:flavin adenine dinucleotide binding"/>
    <property type="evidence" value="ECO:0007669"/>
    <property type="project" value="TreeGrafter"/>
</dbReference>
<dbReference type="CDD" id="cd07035">
    <property type="entry name" value="TPP_PYR_POX_like"/>
    <property type="match status" value="1"/>
</dbReference>
<evidence type="ECO:0000313" key="8">
    <source>
        <dbReference type="Proteomes" id="UP000602745"/>
    </source>
</evidence>
<evidence type="ECO:0000256" key="2">
    <source>
        <dbReference type="ARBA" id="ARBA00023052"/>
    </source>
</evidence>
<comment type="similarity">
    <text evidence="1 3">Belongs to the TPP enzyme family.</text>
</comment>
<dbReference type="EMBL" id="BMCP01000002">
    <property type="protein sequence ID" value="GGE45597.1"/>
    <property type="molecule type" value="Genomic_DNA"/>
</dbReference>
<organism evidence="7 8">
    <name type="scientific">Agaricicola taiwanensis</name>
    <dbReference type="NCBI Taxonomy" id="591372"/>
    <lineage>
        <taxon>Bacteria</taxon>
        <taxon>Pseudomonadati</taxon>
        <taxon>Pseudomonadota</taxon>
        <taxon>Alphaproteobacteria</taxon>
        <taxon>Rhodobacterales</taxon>
        <taxon>Paracoccaceae</taxon>
        <taxon>Agaricicola</taxon>
    </lineage>
</organism>
<protein>
    <submittedName>
        <fullName evidence="7">Acetolactate synthase I/II/III large subunit</fullName>
    </submittedName>
</protein>
<dbReference type="InterPro" id="IPR045229">
    <property type="entry name" value="TPP_enz"/>
</dbReference>
<dbReference type="InterPro" id="IPR029061">
    <property type="entry name" value="THDP-binding"/>
</dbReference>
<dbReference type="SUPFAM" id="SSF52518">
    <property type="entry name" value="Thiamin diphosphate-binding fold (THDP-binding)"/>
    <property type="match status" value="2"/>
</dbReference>
<evidence type="ECO:0000256" key="1">
    <source>
        <dbReference type="ARBA" id="ARBA00007812"/>
    </source>
</evidence>
<dbReference type="AlphaFoldDB" id="A0A8J3DXG3"/>
<dbReference type="Gene3D" id="3.40.50.970">
    <property type="match status" value="2"/>
</dbReference>
<keyword evidence="8" id="KW-1185">Reference proteome</keyword>
<dbReference type="Pfam" id="PF02776">
    <property type="entry name" value="TPP_enzyme_N"/>
    <property type="match status" value="1"/>
</dbReference>
<evidence type="ECO:0000259" key="6">
    <source>
        <dbReference type="Pfam" id="PF02776"/>
    </source>
</evidence>
<feature type="domain" description="Thiamine pyrophosphate enzyme N-terminal TPP-binding" evidence="6">
    <location>
        <begin position="8"/>
        <end position="118"/>
    </location>
</feature>
<proteinExistence type="inferred from homology"/>